<feature type="transmembrane region" description="Helical" evidence="7">
    <location>
        <begin position="178"/>
        <end position="203"/>
    </location>
</feature>
<proteinExistence type="inferred from homology"/>
<evidence type="ECO:0000256" key="1">
    <source>
        <dbReference type="ARBA" id="ARBA00004141"/>
    </source>
</evidence>
<feature type="transmembrane region" description="Helical" evidence="7">
    <location>
        <begin position="136"/>
        <end position="155"/>
    </location>
</feature>
<feature type="transmembrane region" description="Helical" evidence="7">
    <location>
        <begin position="249"/>
        <end position="271"/>
    </location>
</feature>
<feature type="transmembrane region" description="Helical" evidence="7">
    <location>
        <begin position="215"/>
        <end position="237"/>
    </location>
</feature>
<accession>S3BZF4</accession>
<feature type="domain" description="Rhodopsin" evidence="8">
    <location>
        <begin position="29"/>
        <end position="272"/>
    </location>
</feature>
<feature type="compositionally biased region" description="Basic and acidic residues" evidence="6">
    <location>
        <begin position="431"/>
        <end position="440"/>
    </location>
</feature>
<sequence>MTATTTPGADNLTADSWALWAIGMTSVAARLISRYLALGGWRKYQLDDYLMMLCAVTFTGIVVCSNQVKQNDSNYATDDVIAAMDAQQIKNAIWGSKMLIALEQFSLATLWLVKACLLLLYARLTSGLAEGYAVKAVGLYCAIGYLVIQILYFGVWCRPFHMYWSIPVPIENEQCRTYLHHMITVTVFHVSSDLLMLLIPAPMIARARLPMIRKVILVIIFSLGLLVVLVAILNRYYNFTIINSYIFLIWYNGEASTAVMVANIPFCWTLLRHIFSLDAWTNSSRRSRNASGAQRLDDNDPGSSAVNGGGPRSQLSQLRHQQHVQNQQAINQKAIAASQKFFSETTSSSGNNSKLNSTKHSSIGVDPFKSESMERMTEEEPNSTGLQRLDSKPESTSDSVPDSMKHGDMEMTPPTKLHLHHRHAGGVKPASNDRDVELGL</sequence>
<feature type="transmembrane region" description="Helical" evidence="7">
    <location>
        <begin position="17"/>
        <end position="37"/>
    </location>
</feature>
<dbReference type="PANTHER" id="PTHR33048:SF110">
    <property type="entry name" value="UBID FAMILY DECARBOXYLASE"/>
    <property type="match status" value="1"/>
</dbReference>
<evidence type="ECO:0000256" key="6">
    <source>
        <dbReference type="SAM" id="MobiDB-lite"/>
    </source>
</evidence>
<dbReference type="Pfam" id="PF20684">
    <property type="entry name" value="Fung_rhodopsin"/>
    <property type="match status" value="1"/>
</dbReference>
<dbReference type="OrthoDB" id="3903189at2759"/>
<dbReference type="AlphaFoldDB" id="S3BZF4"/>
<dbReference type="Proteomes" id="UP000016923">
    <property type="component" value="Unassembled WGS sequence"/>
</dbReference>
<dbReference type="InterPro" id="IPR049326">
    <property type="entry name" value="Rhodopsin_dom_fungi"/>
</dbReference>
<dbReference type="VEuPathDB" id="FungiDB:F503_08438"/>
<dbReference type="GO" id="GO:0016020">
    <property type="term" value="C:membrane"/>
    <property type="evidence" value="ECO:0007669"/>
    <property type="project" value="UniProtKB-SubCell"/>
</dbReference>
<keyword evidence="2 7" id="KW-0812">Transmembrane</keyword>
<keyword evidence="4 7" id="KW-0472">Membrane</keyword>
<feature type="compositionally biased region" description="Polar residues" evidence="6">
    <location>
        <begin position="344"/>
        <end position="361"/>
    </location>
</feature>
<keyword evidence="3 7" id="KW-1133">Transmembrane helix</keyword>
<gene>
    <name evidence="9" type="ORF">F503_08438</name>
</gene>
<feature type="region of interest" description="Disordered" evidence="6">
    <location>
        <begin position="288"/>
        <end position="328"/>
    </location>
</feature>
<evidence type="ECO:0000256" key="5">
    <source>
        <dbReference type="ARBA" id="ARBA00038359"/>
    </source>
</evidence>
<dbReference type="InterPro" id="IPR052337">
    <property type="entry name" value="SAT4-like"/>
</dbReference>
<evidence type="ECO:0000256" key="3">
    <source>
        <dbReference type="ARBA" id="ARBA00022989"/>
    </source>
</evidence>
<evidence type="ECO:0000256" key="2">
    <source>
        <dbReference type="ARBA" id="ARBA00022692"/>
    </source>
</evidence>
<name>S3BZF4_OPHP1</name>
<feature type="compositionally biased region" description="Basic and acidic residues" evidence="6">
    <location>
        <begin position="368"/>
        <end position="378"/>
    </location>
</feature>
<protein>
    <recommendedName>
        <fullName evidence="8">Rhodopsin domain-containing protein</fullName>
    </recommendedName>
</protein>
<dbReference type="PANTHER" id="PTHR33048">
    <property type="entry name" value="PTH11-LIKE INTEGRAL MEMBRANE PROTEIN (AFU_ORTHOLOGUE AFUA_5G11245)"/>
    <property type="match status" value="1"/>
</dbReference>
<dbReference type="OMA" id="HYCITIL"/>
<evidence type="ECO:0000313" key="10">
    <source>
        <dbReference type="Proteomes" id="UP000016923"/>
    </source>
</evidence>
<dbReference type="STRING" id="1262450.S3BZF4"/>
<feature type="transmembrane region" description="Helical" evidence="7">
    <location>
        <begin position="105"/>
        <end position="124"/>
    </location>
</feature>
<feature type="compositionally biased region" description="Low complexity" evidence="6">
    <location>
        <begin position="317"/>
        <end position="328"/>
    </location>
</feature>
<evidence type="ECO:0000313" key="9">
    <source>
        <dbReference type="EMBL" id="EPE05907.1"/>
    </source>
</evidence>
<comment type="subcellular location">
    <subcellularLocation>
        <location evidence="1">Membrane</location>
        <topology evidence="1">Multi-pass membrane protein</topology>
    </subcellularLocation>
</comment>
<organism evidence="9 10">
    <name type="scientific">Ophiostoma piceae (strain UAMH 11346)</name>
    <name type="common">Sap stain fungus</name>
    <dbReference type="NCBI Taxonomy" id="1262450"/>
    <lineage>
        <taxon>Eukaryota</taxon>
        <taxon>Fungi</taxon>
        <taxon>Dikarya</taxon>
        <taxon>Ascomycota</taxon>
        <taxon>Pezizomycotina</taxon>
        <taxon>Sordariomycetes</taxon>
        <taxon>Sordariomycetidae</taxon>
        <taxon>Ophiostomatales</taxon>
        <taxon>Ophiostomataceae</taxon>
        <taxon>Ophiostoma</taxon>
    </lineage>
</organism>
<dbReference type="EMBL" id="KE148155">
    <property type="protein sequence ID" value="EPE05907.1"/>
    <property type="molecule type" value="Genomic_DNA"/>
</dbReference>
<evidence type="ECO:0000259" key="8">
    <source>
        <dbReference type="Pfam" id="PF20684"/>
    </source>
</evidence>
<dbReference type="eggNOG" id="ENOG502SJ6K">
    <property type="taxonomic scope" value="Eukaryota"/>
</dbReference>
<comment type="similarity">
    <text evidence="5">Belongs to the SAT4 family.</text>
</comment>
<reference evidence="9 10" key="1">
    <citation type="journal article" date="2013" name="BMC Genomics">
        <title>The genome and transcriptome of the pine saprophyte Ophiostoma piceae, and a comparison with the bark beetle-associated pine pathogen Grosmannia clavigera.</title>
        <authorList>
            <person name="Haridas S."/>
            <person name="Wang Y."/>
            <person name="Lim L."/>
            <person name="Massoumi Alamouti S."/>
            <person name="Jackman S."/>
            <person name="Docking R."/>
            <person name="Robertson G."/>
            <person name="Birol I."/>
            <person name="Bohlmann J."/>
            <person name="Breuil C."/>
        </authorList>
    </citation>
    <scope>NUCLEOTIDE SEQUENCE [LARGE SCALE GENOMIC DNA]</scope>
    <source>
        <strain evidence="9 10">UAMH 11346</strain>
    </source>
</reference>
<evidence type="ECO:0000256" key="7">
    <source>
        <dbReference type="SAM" id="Phobius"/>
    </source>
</evidence>
<evidence type="ECO:0000256" key="4">
    <source>
        <dbReference type="ARBA" id="ARBA00023136"/>
    </source>
</evidence>
<feature type="transmembrane region" description="Helical" evidence="7">
    <location>
        <begin position="49"/>
        <end position="68"/>
    </location>
</feature>
<dbReference type="HOGENOM" id="CLU_019101_2_2_1"/>
<feature type="region of interest" description="Disordered" evidence="6">
    <location>
        <begin position="344"/>
        <end position="440"/>
    </location>
</feature>
<keyword evidence="10" id="KW-1185">Reference proteome</keyword>